<name>A0A6J4SRH1_9ACTN</name>
<reference evidence="2" key="1">
    <citation type="submission" date="2020-02" db="EMBL/GenBank/DDBJ databases">
        <authorList>
            <person name="Meier V. D."/>
        </authorList>
    </citation>
    <scope>NUCLEOTIDE SEQUENCE</scope>
    <source>
        <strain evidence="2">AVDCRST_MAG85</strain>
    </source>
</reference>
<accession>A0A6J4SRH1</accession>
<dbReference type="NCBIfam" id="TIGR03032">
    <property type="entry name" value="TIGR03032 family protein"/>
    <property type="match status" value="1"/>
</dbReference>
<dbReference type="InterPro" id="IPR017481">
    <property type="entry name" value="CHP03032"/>
</dbReference>
<dbReference type="EMBL" id="CADCVT010000206">
    <property type="protein sequence ID" value="CAA9503282.1"/>
    <property type="molecule type" value="Genomic_DNA"/>
</dbReference>
<gene>
    <name evidence="2" type="ORF">AVDCRST_MAG85-1900</name>
</gene>
<organism evidence="2">
    <name type="scientific">uncultured Solirubrobacteraceae bacterium</name>
    <dbReference type="NCBI Taxonomy" id="1162706"/>
    <lineage>
        <taxon>Bacteria</taxon>
        <taxon>Bacillati</taxon>
        <taxon>Actinomycetota</taxon>
        <taxon>Thermoleophilia</taxon>
        <taxon>Solirubrobacterales</taxon>
        <taxon>Solirubrobacteraceae</taxon>
        <taxon>environmental samples</taxon>
    </lineage>
</organism>
<dbReference type="Pfam" id="PF16261">
    <property type="entry name" value="DUF4915"/>
    <property type="match status" value="1"/>
</dbReference>
<evidence type="ECO:0000259" key="1">
    <source>
        <dbReference type="Pfam" id="PF16261"/>
    </source>
</evidence>
<sequence>MSATAPVFVIGAPQAGATALRTALDGVATVAAAAESAVPALAAAVVDARFVFVATEPGELDPARWCRTNLQRLLGDPAGEMRRLCAFLDVPYDQALLGPIEEARRAAAPADGSPFGSEHTPSFARALATIGGSLLISTYQAGRLVIARERDGHLNTHFRGFDKPMGMALADGRLCLGTRTEVWDLRDMPEVAPKIEPAGTHDACYLPRNRHVTGDIAVHEMAFARGELWMVATAFSCLATLDARHSFVPRWKPPFVSAIGPGDRCHLNGLAVVDDEVRYVTALGTTDEPGAWRARKADGGVLLDVPSGEAVVAGLSMPHSPRWHDGELWVLESGKGELCRVDLDAGRTETVAELPGFTRGLAFVDRFAFVGLSQIRESSSFGGLPITERLTERQSGVWMVDLDAGEVAAFLRFDDLVQEVFDVALLEGKRFPEIAEAGSDAVASSFVLP</sequence>
<dbReference type="SUPFAM" id="SSF52540">
    <property type="entry name" value="P-loop containing nucleoside triphosphate hydrolases"/>
    <property type="match status" value="1"/>
</dbReference>
<dbReference type="InterPro" id="IPR027417">
    <property type="entry name" value="P-loop_NTPase"/>
</dbReference>
<protein>
    <recommendedName>
        <fullName evidence="1">Conserved hypothetical protein CHP03032 domain-containing protein</fullName>
    </recommendedName>
</protein>
<dbReference type="AlphaFoldDB" id="A0A6J4SRH1"/>
<evidence type="ECO:0000313" key="2">
    <source>
        <dbReference type="EMBL" id="CAA9503282.1"/>
    </source>
</evidence>
<feature type="domain" description="Conserved hypothetical protein CHP03032" evidence="1">
    <location>
        <begin position="122"/>
        <end position="434"/>
    </location>
</feature>
<proteinExistence type="predicted"/>
<dbReference type="SUPFAM" id="SSF63829">
    <property type="entry name" value="Calcium-dependent phosphotriesterase"/>
    <property type="match status" value="1"/>
</dbReference>